<evidence type="ECO:0000313" key="2">
    <source>
        <dbReference type="Proteomes" id="UP000001116"/>
    </source>
</evidence>
<accession>A6W8Q5</accession>
<dbReference type="AlphaFoldDB" id="A6W8Q5"/>
<dbReference type="Proteomes" id="UP000001116">
    <property type="component" value="Chromosome"/>
</dbReference>
<dbReference type="KEGG" id="kra:Krad_1708"/>
<dbReference type="eggNOG" id="ENOG50337QD">
    <property type="taxonomic scope" value="Bacteria"/>
</dbReference>
<keyword evidence="2" id="KW-1185">Reference proteome</keyword>
<sequence>MQLLTAAPRQDLTEDQVRAVLTADSLTVSAGCELLDSEDDVIADISGDLLGGSVKRECLADVHGACTLQLTRELAWGRDRVRPYMVLQTNLPGLAVSARFNLGVFVLTTPRRLLEDNPVWEVQGYDKMHLLQVQVGDSYSVPAGTGYLAAVRVAIAAAGGGDAVLLDSAAADKVLAAAMTWPLDAGTPTTWLRIVNDLLAAVGYRALWADQDGFFRSDPYRPPTERPLEWRFDVDDSRTTIIVEERTLTADTWGVPNWWRFLRRSTESTPSEGAGQYTVTNQTEGPTSVNALGRRVPKVVWLDAADQAALRSQGDAIVAADRRVTATIELRTGPFPLAGHFDIAAYADRLAPDLSRMQARSWDLSLDGADMRWTWEVVA</sequence>
<evidence type="ECO:0000313" key="1">
    <source>
        <dbReference type="EMBL" id="ABS03194.1"/>
    </source>
</evidence>
<name>A6W8Q5_KINRD</name>
<reference evidence="2" key="1">
    <citation type="journal article" date="2008" name="PLoS ONE">
        <title>Survival in nuclear waste, extreme resistance, and potential applications gleaned from the genome sequence of Kineococcus radiotolerans SRS30216.</title>
        <authorList>
            <person name="Bagwell C.E."/>
            <person name="Bhat S."/>
            <person name="Hawkins G.M."/>
            <person name="Smith B.W."/>
            <person name="Biswas T."/>
            <person name="Hoover T.R."/>
            <person name="Saunders E."/>
            <person name="Han C.S."/>
            <person name="Tsodikov O.V."/>
            <person name="Shimkets L.J."/>
        </authorList>
    </citation>
    <scope>NUCLEOTIDE SEQUENCE [LARGE SCALE GENOMIC DNA]</scope>
    <source>
        <strain evidence="2">ATCC BAA-149 / DSM 14245 / SRS30216</strain>
    </source>
</reference>
<dbReference type="HOGENOM" id="CLU_732867_0_0_11"/>
<organism evidence="1 2">
    <name type="scientific">Kineococcus radiotolerans (strain ATCC BAA-149 / DSM 14245 / SRS30216)</name>
    <dbReference type="NCBI Taxonomy" id="266940"/>
    <lineage>
        <taxon>Bacteria</taxon>
        <taxon>Bacillati</taxon>
        <taxon>Actinomycetota</taxon>
        <taxon>Actinomycetes</taxon>
        <taxon>Kineosporiales</taxon>
        <taxon>Kineosporiaceae</taxon>
        <taxon>Kineococcus</taxon>
    </lineage>
</organism>
<dbReference type="EMBL" id="CP000750">
    <property type="protein sequence ID" value="ABS03194.1"/>
    <property type="molecule type" value="Genomic_DNA"/>
</dbReference>
<dbReference type="OrthoDB" id="3330133at2"/>
<protein>
    <submittedName>
        <fullName evidence="1">Uncharacterized protein</fullName>
    </submittedName>
</protein>
<gene>
    <name evidence="1" type="ordered locus">Krad_1708</name>
</gene>
<dbReference type="STRING" id="266940.Krad_1708"/>
<proteinExistence type="predicted"/>
<dbReference type="RefSeq" id="WP_011981667.1">
    <property type="nucleotide sequence ID" value="NC_009664.2"/>
</dbReference>